<reference evidence="1 2" key="1">
    <citation type="submission" date="2018-07" db="EMBL/GenBank/DDBJ databases">
        <title>Genomic Encyclopedia of Type Strains, Phase III (KMG-III): the genomes of soil and plant-associated and newly described type strains.</title>
        <authorList>
            <person name="Whitman W."/>
        </authorList>
    </citation>
    <scope>NUCLEOTIDE SEQUENCE [LARGE SCALE GENOMIC DNA]</scope>
    <source>
        <strain evidence="1 2">CECT 7506</strain>
    </source>
</reference>
<dbReference type="EMBL" id="QPJD01000008">
    <property type="protein sequence ID" value="RCW47623.1"/>
    <property type="molecule type" value="Genomic_DNA"/>
</dbReference>
<sequence>MNMEDMFTDETVEIQVTESTKILSMTFENEQMVEKEITLADLKTDDILSVMLKDDTQEAENITLRT</sequence>
<dbReference type="RefSeq" id="WP_114380963.1">
    <property type="nucleotide sequence ID" value="NZ_QPJD01000008.1"/>
</dbReference>
<evidence type="ECO:0000313" key="2">
    <source>
        <dbReference type="Proteomes" id="UP000252415"/>
    </source>
</evidence>
<comment type="caution">
    <text evidence="1">The sequence shown here is derived from an EMBL/GenBank/DDBJ whole genome shotgun (WGS) entry which is preliminary data.</text>
</comment>
<organism evidence="1 2">
    <name type="scientific">Paenibacillus prosopidis</name>
    <dbReference type="NCBI Taxonomy" id="630520"/>
    <lineage>
        <taxon>Bacteria</taxon>
        <taxon>Bacillati</taxon>
        <taxon>Bacillota</taxon>
        <taxon>Bacilli</taxon>
        <taxon>Bacillales</taxon>
        <taxon>Paenibacillaceae</taxon>
        <taxon>Paenibacillus</taxon>
    </lineage>
</organism>
<keyword evidence="2" id="KW-1185">Reference proteome</keyword>
<evidence type="ECO:0000313" key="1">
    <source>
        <dbReference type="EMBL" id="RCW47623.1"/>
    </source>
</evidence>
<proteinExistence type="predicted"/>
<protein>
    <submittedName>
        <fullName evidence="1">Uncharacterized protein</fullName>
    </submittedName>
</protein>
<dbReference type="OrthoDB" id="2618326at2"/>
<name>A0A368W1I0_9BACL</name>
<dbReference type="Proteomes" id="UP000252415">
    <property type="component" value="Unassembled WGS sequence"/>
</dbReference>
<gene>
    <name evidence="1" type="ORF">DFP97_108247</name>
</gene>
<dbReference type="AlphaFoldDB" id="A0A368W1I0"/>
<accession>A0A368W1I0</accession>